<dbReference type="PANTHER" id="PTHR30061">
    <property type="entry name" value="MALTOSE-BINDING PERIPLASMIC PROTEIN"/>
    <property type="match status" value="1"/>
</dbReference>
<evidence type="ECO:0000256" key="4">
    <source>
        <dbReference type="ARBA" id="ARBA00022729"/>
    </source>
</evidence>
<dbReference type="PATRIC" id="fig|1210908.3.peg.1420"/>
<dbReference type="EMBL" id="ALJD01000003">
    <property type="protein sequence ID" value="EJN60878.1"/>
    <property type="molecule type" value="Genomic_DNA"/>
</dbReference>
<feature type="compositionally biased region" description="Low complexity" evidence="5">
    <location>
        <begin position="59"/>
        <end position="73"/>
    </location>
</feature>
<evidence type="ECO:0000256" key="5">
    <source>
        <dbReference type="SAM" id="MobiDB-lite"/>
    </source>
</evidence>
<evidence type="ECO:0000313" key="6">
    <source>
        <dbReference type="EMBL" id="EJN60878.1"/>
    </source>
</evidence>
<dbReference type="Pfam" id="PF13416">
    <property type="entry name" value="SBP_bac_8"/>
    <property type="match status" value="1"/>
</dbReference>
<dbReference type="Proteomes" id="UP000007813">
    <property type="component" value="Unassembled WGS sequence"/>
</dbReference>
<proteinExistence type="inferred from homology"/>
<dbReference type="PANTHER" id="PTHR30061:SF50">
    <property type="entry name" value="MALTOSE_MALTODEXTRIN-BINDING PERIPLASMIC PROTEIN"/>
    <property type="match status" value="1"/>
</dbReference>
<dbReference type="GO" id="GO:1901982">
    <property type="term" value="F:maltose binding"/>
    <property type="evidence" value="ECO:0007669"/>
    <property type="project" value="TreeGrafter"/>
</dbReference>
<evidence type="ECO:0000256" key="1">
    <source>
        <dbReference type="ARBA" id="ARBA00008520"/>
    </source>
</evidence>
<dbReference type="AlphaFoldDB" id="J3A5X2"/>
<keyword evidence="4" id="KW-0732">Signal</keyword>
<dbReference type="GO" id="GO:0055052">
    <property type="term" value="C:ATP-binding cassette (ABC) transporter complex, substrate-binding subunit-containing"/>
    <property type="evidence" value="ECO:0007669"/>
    <property type="project" value="TreeGrafter"/>
</dbReference>
<dbReference type="GO" id="GO:0015768">
    <property type="term" value="P:maltose transport"/>
    <property type="evidence" value="ECO:0007669"/>
    <property type="project" value="TreeGrafter"/>
</dbReference>
<name>J3A5X2_9EURY</name>
<comment type="caution">
    <text evidence="6">The sequence shown here is derived from an EMBL/GenBank/DDBJ whole genome shotgun (WGS) entry which is preliminary data.</text>
</comment>
<reference evidence="6 7" key="1">
    <citation type="journal article" date="2012" name="J. Bacteriol.">
        <title>Draft Genome Sequence of the Extremely Halophilic Archaeon Halogranum salarium B-1T.</title>
        <authorList>
            <person name="Kim K.K."/>
            <person name="Lee K.C."/>
            <person name="Lee J.S."/>
        </authorList>
    </citation>
    <scope>NUCLEOTIDE SEQUENCE [LARGE SCALE GENOMIC DNA]</scope>
    <source>
        <strain evidence="6 7">B-1</strain>
    </source>
</reference>
<evidence type="ECO:0000256" key="3">
    <source>
        <dbReference type="ARBA" id="ARBA00022597"/>
    </source>
</evidence>
<dbReference type="eggNOG" id="arCOG00154">
    <property type="taxonomic scope" value="Archaea"/>
</dbReference>
<dbReference type="InterPro" id="IPR006059">
    <property type="entry name" value="SBP"/>
</dbReference>
<evidence type="ECO:0000313" key="7">
    <source>
        <dbReference type="Proteomes" id="UP000007813"/>
    </source>
</evidence>
<keyword evidence="2" id="KW-0813">Transport</keyword>
<gene>
    <name evidence="6" type="ORF">HSB1_14810</name>
</gene>
<dbReference type="SUPFAM" id="SSF53850">
    <property type="entry name" value="Periplasmic binding protein-like II"/>
    <property type="match status" value="1"/>
</dbReference>
<dbReference type="GO" id="GO:0015144">
    <property type="term" value="F:carbohydrate transmembrane transporter activity"/>
    <property type="evidence" value="ECO:0007669"/>
    <property type="project" value="InterPro"/>
</dbReference>
<keyword evidence="3" id="KW-0762">Sugar transport</keyword>
<dbReference type="PRINTS" id="PR00181">
    <property type="entry name" value="MALTOSEBP"/>
</dbReference>
<dbReference type="InterPro" id="IPR006060">
    <property type="entry name" value="Maltose/Cyclodextrin-bd"/>
</dbReference>
<evidence type="ECO:0000256" key="2">
    <source>
        <dbReference type="ARBA" id="ARBA00022448"/>
    </source>
</evidence>
<organism evidence="6 7">
    <name type="scientific">Halogranum salarium B-1</name>
    <dbReference type="NCBI Taxonomy" id="1210908"/>
    <lineage>
        <taxon>Archaea</taxon>
        <taxon>Methanobacteriati</taxon>
        <taxon>Methanobacteriota</taxon>
        <taxon>Stenosarchaea group</taxon>
        <taxon>Halobacteria</taxon>
        <taxon>Halobacteriales</taxon>
        <taxon>Haloferacaceae</taxon>
    </lineage>
</organism>
<comment type="similarity">
    <text evidence="1">Belongs to the bacterial solute-binding protein 1 family.</text>
</comment>
<accession>J3A5X2</accession>
<dbReference type="Gene3D" id="3.40.190.10">
    <property type="entry name" value="Periplasmic binding protein-like II"/>
    <property type="match status" value="2"/>
</dbReference>
<sequence length="441" mass="47594">MNDLFIQYSSMTMDRRTVLKNLGIAGTIGGLAGCVGVQEQGSTEEPASDGGSGDGGSESSGSETTESSGPAGEAKLWYSLPDSEIQARKNAMQQFNDQSKHAVTGADIADLEKKTTSAIPAGQGPQSFEWAHDWVGDYYQRNFVVGRGDSLSVSLDTFTDAAAEAVQFDGKTVGLPHSAETVSLVYNKDKVDSAPETVADMVSVMEEQHDPSNNSYGLSYPFNSYFVSAWLQAFGGYYFDSEKDPQLGIDQSSTIEGLQFILDNFVPYVPKDPSYEAQAAAFAEGNAAFAFNGPWYLATLNEKGVNYGVTTLPKPEGGEPTPYTGITMWYFSKAMKEGGADAMAAQKFIEWYVTNEDRALMAAEEQGTIPVLKSLAGSEDLPPRVRAFSEAVAQGRPMPTHPKMNKVWGPLDDALIKSFNGDAKPKKALEQAAATVRKNWE</sequence>
<feature type="region of interest" description="Disordered" evidence="5">
    <location>
        <begin position="40"/>
        <end position="74"/>
    </location>
</feature>
<protein>
    <submittedName>
        <fullName evidence="6">Carbohydrate ABC transporter substrate-binding protein, cut1 family</fullName>
    </submittedName>
</protein>
<dbReference type="GO" id="GO:0042956">
    <property type="term" value="P:maltodextrin transmembrane transport"/>
    <property type="evidence" value="ECO:0007669"/>
    <property type="project" value="TreeGrafter"/>
</dbReference>